<comment type="caution">
    <text evidence="1">The sequence shown here is derived from an EMBL/GenBank/DDBJ whole genome shotgun (WGS) entry which is preliminary data.</text>
</comment>
<dbReference type="EMBL" id="CM042047">
    <property type="protein sequence ID" value="KAI3772360.1"/>
    <property type="molecule type" value="Genomic_DNA"/>
</dbReference>
<reference evidence="2" key="1">
    <citation type="journal article" date="2022" name="Mol. Ecol. Resour.">
        <title>The genomes of chicory, endive, great burdock and yacon provide insights into Asteraceae palaeo-polyploidization history and plant inulin production.</title>
        <authorList>
            <person name="Fan W."/>
            <person name="Wang S."/>
            <person name="Wang H."/>
            <person name="Wang A."/>
            <person name="Jiang F."/>
            <person name="Liu H."/>
            <person name="Zhao H."/>
            <person name="Xu D."/>
            <person name="Zhang Y."/>
        </authorList>
    </citation>
    <scope>NUCLEOTIDE SEQUENCE [LARGE SCALE GENOMIC DNA]</scope>
    <source>
        <strain evidence="2">cv. Niubang</strain>
    </source>
</reference>
<name>A0ACB9FNJ0_ARCLA</name>
<organism evidence="1 2">
    <name type="scientific">Arctium lappa</name>
    <name type="common">Greater burdock</name>
    <name type="synonym">Lappa major</name>
    <dbReference type="NCBI Taxonomy" id="4217"/>
    <lineage>
        <taxon>Eukaryota</taxon>
        <taxon>Viridiplantae</taxon>
        <taxon>Streptophyta</taxon>
        <taxon>Embryophyta</taxon>
        <taxon>Tracheophyta</taxon>
        <taxon>Spermatophyta</taxon>
        <taxon>Magnoliopsida</taxon>
        <taxon>eudicotyledons</taxon>
        <taxon>Gunneridae</taxon>
        <taxon>Pentapetalae</taxon>
        <taxon>asterids</taxon>
        <taxon>campanulids</taxon>
        <taxon>Asterales</taxon>
        <taxon>Asteraceae</taxon>
        <taxon>Carduoideae</taxon>
        <taxon>Cardueae</taxon>
        <taxon>Arctiinae</taxon>
        <taxon>Arctium</taxon>
    </lineage>
</organism>
<reference evidence="1 2" key="2">
    <citation type="journal article" date="2022" name="Mol. Ecol. Resour.">
        <title>The genomes of chicory, endive, great burdock and yacon provide insights into Asteraceae paleo-polyploidization history and plant inulin production.</title>
        <authorList>
            <person name="Fan W."/>
            <person name="Wang S."/>
            <person name="Wang H."/>
            <person name="Wang A."/>
            <person name="Jiang F."/>
            <person name="Liu H."/>
            <person name="Zhao H."/>
            <person name="Xu D."/>
            <person name="Zhang Y."/>
        </authorList>
    </citation>
    <scope>NUCLEOTIDE SEQUENCE [LARGE SCALE GENOMIC DNA]</scope>
    <source>
        <strain evidence="2">cv. Niubang</strain>
    </source>
</reference>
<gene>
    <name evidence="1" type="ORF">L6452_03545</name>
</gene>
<evidence type="ECO:0000313" key="2">
    <source>
        <dbReference type="Proteomes" id="UP001055879"/>
    </source>
</evidence>
<evidence type="ECO:0000313" key="1">
    <source>
        <dbReference type="EMBL" id="KAI3772360.1"/>
    </source>
</evidence>
<protein>
    <submittedName>
        <fullName evidence="1">Uncharacterized protein</fullName>
    </submittedName>
</protein>
<accession>A0ACB9FNJ0</accession>
<dbReference type="Proteomes" id="UP001055879">
    <property type="component" value="Linkage Group LG01"/>
</dbReference>
<proteinExistence type="predicted"/>
<sequence>MSTGAQSWATEMPIHDLLYFEYKRFGSCNCRFLYCVSVFKKTFKFSCNWHLQRNCTRDRGMCWITEWSAANAFLFGIQWFRIFLFLDVHGMNFTTDKLRSLVKKWQSLIEAHADVNMFAFIKKRANQQKRTCYAQSSRYDRFVGREIMVNQAQSISDCYLQAAHGICGIIYHTLRLLVYEYVDNGNLEQWLHRDVGPISPLTWDIRMKIAVGTAKGEVLQVVAFNTGIAIRQVYPPSRTWNLFTRTSQNPFELASSFEVVDVARAGFSTWVFLLCLTIGFSFAHWLSLAWRKQGTGLNFQLSVDAGYVSNRTMPAGTNVPVVAYHAFLLSIGCRLEE</sequence>
<keyword evidence="2" id="KW-1185">Reference proteome</keyword>